<evidence type="ECO:0000313" key="1">
    <source>
        <dbReference type="EMBL" id="AFM26104.1"/>
    </source>
</evidence>
<dbReference type="Proteomes" id="UP000006055">
    <property type="component" value="Chromosome"/>
</dbReference>
<keyword evidence="2" id="KW-1185">Reference proteome</keyword>
<gene>
    <name evidence="1" type="ordered locus">Desti_3452</name>
</gene>
<proteinExistence type="predicted"/>
<protein>
    <recommendedName>
        <fullName evidence="3">Restriction endonuclease</fullName>
    </recommendedName>
</protein>
<reference evidence="2" key="1">
    <citation type="submission" date="2012-06" db="EMBL/GenBank/DDBJ databases">
        <title>Complete sequence of chromosome of Desulfomonile tiedjei DSM 6799.</title>
        <authorList>
            <person name="Lucas S."/>
            <person name="Copeland A."/>
            <person name="Lapidus A."/>
            <person name="Glavina del Rio T."/>
            <person name="Dalin E."/>
            <person name="Tice H."/>
            <person name="Bruce D."/>
            <person name="Goodwin L."/>
            <person name="Pitluck S."/>
            <person name="Peters L."/>
            <person name="Ovchinnikova G."/>
            <person name="Zeytun A."/>
            <person name="Lu M."/>
            <person name="Kyrpides N."/>
            <person name="Mavromatis K."/>
            <person name="Ivanova N."/>
            <person name="Brettin T."/>
            <person name="Detter J.C."/>
            <person name="Han C."/>
            <person name="Larimer F."/>
            <person name="Land M."/>
            <person name="Hauser L."/>
            <person name="Markowitz V."/>
            <person name="Cheng J.-F."/>
            <person name="Hugenholtz P."/>
            <person name="Woyke T."/>
            <person name="Wu D."/>
            <person name="Spring S."/>
            <person name="Schroeder M."/>
            <person name="Brambilla E."/>
            <person name="Klenk H.-P."/>
            <person name="Eisen J.A."/>
        </authorList>
    </citation>
    <scope>NUCLEOTIDE SEQUENCE [LARGE SCALE GENOMIC DNA]</scope>
    <source>
        <strain evidence="2">ATCC 49306 / DSM 6799 / DCB-1</strain>
    </source>
</reference>
<accession>I4C963</accession>
<dbReference type="KEGG" id="dti:Desti_3452"/>
<dbReference type="HOGENOM" id="CLU_059368_0_0_7"/>
<name>I4C963_DESTA</name>
<sequence>MCESRMRLFDGVESLGDRTILYNESGFDYLQGSGRPEMIRVKDLLESWFSDYPDENKEALRKRLRGEKQNGQKHKLSLRRSSFQQAFFELYVYTLLRRLGCNVVVEPNIGHIQGKDTSPDFLATNDSTGYSFYVEATVQTDGRAQQYDEFEREIKATLDQLRCPDFIVCIDQFRITSKQWTPSTKRLARYVEKRLLELRAEPSARAFGPLTFQGHGWRLTFHFESRSEQELWVKPTRSLKETGSTRAVYDTENIRKAIKDKASHYGYLNHPFIIAINVREHLVTPETVFEALYGSVKHVFNVVPHEGRVIGDLEFSHFQPKYNGAFRARGRQHTRVSAVWVASSLFGPSAIGSADMYQFENHFAEDRFQPNFPCLPSCL</sequence>
<dbReference type="AlphaFoldDB" id="I4C963"/>
<dbReference type="EMBL" id="CP003360">
    <property type="protein sequence ID" value="AFM26104.1"/>
    <property type="molecule type" value="Genomic_DNA"/>
</dbReference>
<dbReference type="eggNOG" id="ENOG5032SGS">
    <property type="taxonomic scope" value="Bacteria"/>
</dbReference>
<organism evidence="1 2">
    <name type="scientific">Desulfomonile tiedjei (strain ATCC 49306 / DSM 6799 / DCB-1)</name>
    <dbReference type="NCBI Taxonomy" id="706587"/>
    <lineage>
        <taxon>Bacteria</taxon>
        <taxon>Pseudomonadati</taxon>
        <taxon>Thermodesulfobacteriota</taxon>
        <taxon>Desulfomonilia</taxon>
        <taxon>Desulfomonilales</taxon>
        <taxon>Desulfomonilaceae</taxon>
        <taxon>Desulfomonile</taxon>
    </lineage>
</organism>
<evidence type="ECO:0000313" key="2">
    <source>
        <dbReference type="Proteomes" id="UP000006055"/>
    </source>
</evidence>
<evidence type="ECO:0008006" key="3">
    <source>
        <dbReference type="Google" id="ProtNLM"/>
    </source>
</evidence>